<dbReference type="RefSeq" id="XP_010844332.1">
    <property type="nucleotide sequence ID" value="XM_010846030.1"/>
</dbReference>
<evidence type="ECO:0000256" key="2">
    <source>
        <dbReference type="ARBA" id="ARBA00004123"/>
    </source>
</evidence>
<evidence type="ECO:0000256" key="10">
    <source>
        <dbReference type="SAM" id="MobiDB-lite"/>
    </source>
</evidence>
<comment type="subcellular location">
    <subcellularLocation>
        <location evidence="2">Nucleus</location>
    </subcellularLocation>
</comment>
<dbReference type="OrthoDB" id="10264870at2759"/>
<comment type="similarity">
    <text evidence="3">Belongs to the TADA1 family.</text>
</comment>
<evidence type="ECO:0000256" key="3">
    <source>
        <dbReference type="ARBA" id="ARBA00010314"/>
    </source>
</evidence>
<keyword evidence="11" id="KW-1185">Reference proteome</keyword>
<proteinExistence type="inferred from homology"/>
<dbReference type="PANTHER" id="PTHR21277">
    <property type="entry name" value="TRANSCRIPTIONAL ADAPTER 1"/>
    <property type="match status" value="1"/>
</dbReference>
<dbReference type="CDD" id="cd22934">
    <property type="entry name" value="HFD_TADA1"/>
    <property type="match status" value="1"/>
</dbReference>
<reference evidence="12" key="1">
    <citation type="submission" date="2025-08" db="UniProtKB">
        <authorList>
            <consortium name="RefSeq"/>
        </authorList>
    </citation>
    <scope>IDENTIFICATION</scope>
    <source>
        <tissue evidence="12">Blood</tissue>
    </source>
</reference>
<dbReference type="PANTHER" id="PTHR21277:SF5">
    <property type="entry name" value="TRANSCRIPTIONAL ADAPTER 1"/>
    <property type="match status" value="1"/>
</dbReference>
<evidence type="ECO:0000256" key="4">
    <source>
        <dbReference type="ARBA" id="ARBA00011127"/>
    </source>
</evidence>
<dbReference type="KEGG" id="bbis:104992976"/>
<dbReference type="InterPro" id="IPR024738">
    <property type="entry name" value="Hfi1/Tada1"/>
</dbReference>
<evidence type="ECO:0000256" key="6">
    <source>
        <dbReference type="ARBA" id="ARBA00023015"/>
    </source>
</evidence>
<feature type="compositionally biased region" description="Basic and acidic residues" evidence="10">
    <location>
        <begin position="72"/>
        <end position="84"/>
    </location>
</feature>
<evidence type="ECO:0000256" key="5">
    <source>
        <dbReference type="ARBA" id="ARBA00018547"/>
    </source>
</evidence>
<sequence>MRQGGDTHAGKKSELDTPAALRLSAQEAPALKAALQPGGGGTVEREEAGHATRGAGAGGPRKRRARLSAFPSERRAELKTEHPSSELLGAGQAGADGVAGAQAFVGLFFRVRECGTRVAEQRPSPSRHVSRRPARGGLRGGGGLLSSGVVQELYWANLKLWFKQKISKEEFDLEAHRLLTQDNVHSHNDFLLAILTRCQILVSTPEGAGSLPWTGGSAAKPGKPKGKKKLSSVRQKFDHRFQPQNPLSGAQQFVAKDPQDDDDLKLCSHTMMLPTRGQLEGRMIVTAYEHGLDNVTEEAVSAVVYAVENHLKDILSSVVSRRKAYRLRDGHFKYAFGSNVTPQPYLKNSVVAYNSLIESPPALSAPFAGQNPASHPPPDDAEQQAALLLACSGDTLPASLPPVNMYDLFEALQVHREVIPTHTVYALNIERIIMKLWHPNHEELQQDKVHRQRLAAKEGLLFC</sequence>
<dbReference type="Proteomes" id="UP000515208">
    <property type="component" value="Unplaced"/>
</dbReference>
<evidence type="ECO:0000313" key="12">
    <source>
        <dbReference type="RefSeq" id="XP_010844332.1"/>
    </source>
</evidence>
<accession>A0A6P3HYE0</accession>
<evidence type="ECO:0000256" key="7">
    <source>
        <dbReference type="ARBA" id="ARBA00023163"/>
    </source>
</evidence>
<gene>
    <name evidence="12" type="primary">TADA1</name>
</gene>
<dbReference type="GO" id="GO:0005634">
    <property type="term" value="C:nucleus"/>
    <property type="evidence" value="ECO:0007669"/>
    <property type="project" value="UniProtKB-SubCell"/>
</dbReference>
<organism evidence="11 12">
    <name type="scientific">Bison bison bison</name>
    <name type="common">North American plains bison</name>
    <dbReference type="NCBI Taxonomy" id="43346"/>
    <lineage>
        <taxon>Eukaryota</taxon>
        <taxon>Metazoa</taxon>
        <taxon>Chordata</taxon>
        <taxon>Craniata</taxon>
        <taxon>Vertebrata</taxon>
        <taxon>Euteleostomi</taxon>
        <taxon>Mammalia</taxon>
        <taxon>Eutheria</taxon>
        <taxon>Laurasiatheria</taxon>
        <taxon>Artiodactyla</taxon>
        <taxon>Ruminantia</taxon>
        <taxon>Pecora</taxon>
        <taxon>Bovidae</taxon>
        <taxon>Bovinae</taxon>
        <taxon>Bison</taxon>
    </lineage>
</organism>
<dbReference type="GeneID" id="104992976"/>
<keyword evidence="8" id="KW-0539">Nucleus</keyword>
<name>A0A6P3HYE0_BISBB</name>
<dbReference type="AlphaFoldDB" id="A0A6P3HYE0"/>
<dbReference type="GO" id="GO:0003713">
    <property type="term" value="F:transcription coactivator activity"/>
    <property type="evidence" value="ECO:0007669"/>
    <property type="project" value="TreeGrafter"/>
</dbReference>
<keyword evidence="6" id="KW-0805">Transcription regulation</keyword>
<comment type="subunit">
    <text evidence="4">Component of the STAGA transcription coactivator-HAT complex, at least composed of SUPT3H, GCN5L2, TAF5L, TAF6L, SUPT7L, TADA3L, TAD1L, TAF10, TAF12, TRRAP and TAF9.</text>
</comment>
<feature type="region of interest" description="Disordered" evidence="10">
    <location>
        <begin position="119"/>
        <end position="141"/>
    </location>
</feature>
<comment type="function">
    <text evidence="1">Probably involved in transcriptional regulation.</text>
</comment>
<protein>
    <recommendedName>
        <fullName evidence="5">Transcriptional adapter 1</fullName>
    </recommendedName>
    <alternativeName>
        <fullName evidence="9">Transcriptional adapter 1-like protein</fullName>
    </alternativeName>
</protein>
<dbReference type="GO" id="GO:0006357">
    <property type="term" value="P:regulation of transcription by RNA polymerase II"/>
    <property type="evidence" value="ECO:0007669"/>
    <property type="project" value="TreeGrafter"/>
</dbReference>
<feature type="region of interest" description="Disordered" evidence="10">
    <location>
        <begin position="1"/>
        <end position="89"/>
    </location>
</feature>
<evidence type="ECO:0000313" key="11">
    <source>
        <dbReference type="Proteomes" id="UP000515208"/>
    </source>
</evidence>
<evidence type="ECO:0000256" key="8">
    <source>
        <dbReference type="ARBA" id="ARBA00023242"/>
    </source>
</evidence>
<keyword evidence="7" id="KW-0804">Transcription</keyword>
<evidence type="ECO:0000256" key="9">
    <source>
        <dbReference type="ARBA" id="ARBA00029595"/>
    </source>
</evidence>
<dbReference type="CTD" id="117143"/>
<dbReference type="Pfam" id="PF12767">
    <property type="entry name" value="SAGA-Tad1"/>
    <property type="match status" value="2"/>
</dbReference>
<dbReference type="GO" id="GO:0000124">
    <property type="term" value="C:SAGA complex"/>
    <property type="evidence" value="ECO:0007669"/>
    <property type="project" value="UniProtKB-ARBA"/>
</dbReference>
<evidence type="ECO:0000256" key="1">
    <source>
        <dbReference type="ARBA" id="ARBA00003228"/>
    </source>
</evidence>